<dbReference type="OrthoDB" id="9813903at2"/>
<dbReference type="CDD" id="cd01948">
    <property type="entry name" value="EAL"/>
    <property type="match status" value="1"/>
</dbReference>
<dbReference type="PROSITE" id="PS50883">
    <property type="entry name" value="EAL"/>
    <property type="match status" value="1"/>
</dbReference>
<proteinExistence type="predicted"/>
<dbReference type="PROSITE" id="PS50887">
    <property type="entry name" value="GGDEF"/>
    <property type="match status" value="1"/>
</dbReference>
<accession>A0A2U2HNX2</accession>
<dbReference type="Gene3D" id="3.20.20.450">
    <property type="entry name" value="EAL domain"/>
    <property type="match status" value="1"/>
</dbReference>
<organism evidence="4 5">
    <name type="scientific">Massilia glaciei</name>
    <dbReference type="NCBI Taxonomy" id="1524097"/>
    <lineage>
        <taxon>Bacteria</taxon>
        <taxon>Pseudomonadati</taxon>
        <taxon>Pseudomonadota</taxon>
        <taxon>Betaproteobacteria</taxon>
        <taxon>Burkholderiales</taxon>
        <taxon>Oxalobacteraceae</taxon>
        <taxon>Telluria group</taxon>
        <taxon>Massilia</taxon>
    </lineage>
</organism>
<dbReference type="PANTHER" id="PTHR44757">
    <property type="entry name" value="DIGUANYLATE CYCLASE DGCP"/>
    <property type="match status" value="1"/>
</dbReference>
<evidence type="ECO:0000259" key="3">
    <source>
        <dbReference type="PROSITE" id="PS50887"/>
    </source>
</evidence>
<name>A0A2U2HNX2_9BURK</name>
<feature type="compositionally biased region" description="Basic and acidic residues" evidence="1">
    <location>
        <begin position="1"/>
        <end position="12"/>
    </location>
</feature>
<dbReference type="RefSeq" id="WP_106756935.1">
    <property type="nucleotide sequence ID" value="NZ_PXWF02000111.1"/>
</dbReference>
<dbReference type="CDD" id="cd01949">
    <property type="entry name" value="GGDEF"/>
    <property type="match status" value="1"/>
</dbReference>
<dbReference type="SUPFAM" id="SSF141868">
    <property type="entry name" value="EAL domain-like"/>
    <property type="match status" value="1"/>
</dbReference>
<evidence type="ECO:0000313" key="5">
    <source>
        <dbReference type="Proteomes" id="UP000241421"/>
    </source>
</evidence>
<dbReference type="Pfam" id="PF00990">
    <property type="entry name" value="GGDEF"/>
    <property type="match status" value="1"/>
</dbReference>
<dbReference type="EMBL" id="PXWF02000111">
    <property type="protein sequence ID" value="PWF49162.1"/>
    <property type="molecule type" value="Genomic_DNA"/>
</dbReference>
<feature type="non-terminal residue" evidence="4">
    <location>
        <position position="543"/>
    </location>
</feature>
<dbReference type="InterPro" id="IPR043128">
    <property type="entry name" value="Rev_trsase/Diguanyl_cyclase"/>
</dbReference>
<sequence length="543" mass="60239">MKPDRRLSAQRDRRQHAANAVGYQISPDGDPASATPDALPTVEVDEVSSADAVAARERHAETMDWREGRALLRETAIGEREGGALAREDVAGGRELAVLQREMSATSREQDLHTLIGWKAAQTEDRNVKLRLANEQLVLSSVQLLVAREEIEKSRAEILHLAQHDFLTDLPNRVQLFDRIGQAILLAKRHPAKLAVLFLDLDRFKIINDSYGHAMGDQLLKAAAQRLTSAVRSSDTISRHGGDEFIIILSEAKQLYTLERKIIEIHQAVTAPYFIDGIELRVGATIGVSVFPDDGEDAVALIRAADSAMYFAKQNGRNGYKFFTHEMRALDAERRSVEVSLRQAVEQHQFELFYQAQINLESGAVTGAEALIRWRHPSRGLLLPAWFVPIAEDSGAIVAMGRWVLREACRQAKSWLDAGLTLDVIAVNISAREFENGNFLECISLVLRETGLAPHHLELELTETVLMKNFEASATTLRALRSMGVKISIDDFGTGYSSLSYLKNFPFDTLKIDQSFVRDISNGPDDVLLSAIIGIGIGLQHHV</sequence>
<dbReference type="InterPro" id="IPR000160">
    <property type="entry name" value="GGDEF_dom"/>
</dbReference>
<keyword evidence="5" id="KW-1185">Reference proteome</keyword>
<reference evidence="4 5" key="1">
    <citation type="submission" date="2018-04" db="EMBL/GenBank/DDBJ databases">
        <title>Massilia violaceinigra sp. nov., a novel purple-pigmented bacterium isolated from Tianshan glacier, Xinjiang, China.</title>
        <authorList>
            <person name="Wang H."/>
        </authorList>
    </citation>
    <scope>NUCLEOTIDE SEQUENCE [LARGE SCALE GENOMIC DNA]</scope>
    <source>
        <strain evidence="4 5">B448-2</strain>
    </source>
</reference>
<dbReference type="InterPro" id="IPR001633">
    <property type="entry name" value="EAL_dom"/>
</dbReference>
<dbReference type="Gene3D" id="3.30.70.270">
    <property type="match status" value="1"/>
</dbReference>
<dbReference type="NCBIfam" id="TIGR00254">
    <property type="entry name" value="GGDEF"/>
    <property type="match status" value="1"/>
</dbReference>
<dbReference type="AlphaFoldDB" id="A0A2U2HNX2"/>
<dbReference type="SUPFAM" id="SSF55073">
    <property type="entry name" value="Nucleotide cyclase"/>
    <property type="match status" value="1"/>
</dbReference>
<evidence type="ECO:0000313" key="4">
    <source>
        <dbReference type="EMBL" id="PWF49162.1"/>
    </source>
</evidence>
<evidence type="ECO:0000259" key="2">
    <source>
        <dbReference type="PROSITE" id="PS50883"/>
    </source>
</evidence>
<dbReference type="InterPro" id="IPR035919">
    <property type="entry name" value="EAL_sf"/>
</dbReference>
<dbReference type="InterPro" id="IPR029787">
    <property type="entry name" value="Nucleotide_cyclase"/>
</dbReference>
<protein>
    <submittedName>
        <fullName evidence="4">GGDEF domain-containing protein</fullName>
    </submittedName>
</protein>
<dbReference type="SMART" id="SM00052">
    <property type="entry name" value="EAL"/>
    <property type="match status" value="1"/>
</dbReference>
<gene>
    <name evidence="4" type="ORF">C7C56_008085</name>
</gene>
<feature type="region of interest" description="Disordered" evidence="1">
    <location>
        <begin position="1"/>
        <end position="38"/>
    </location>
</feature>
<feature type="domain" description="GGDEF" evidence="3">
    <location>
        <begin position="192"/>
        <end position="325"/>
    </location>
</feature>
<dbReference type="Proteomes" id="UP000241421">
    <property type="component" value="Unassembled WGS sequence"/>
</dbReference>
<comment type="caution">
    <text evidence="4">The sequence shown here is derived from an EMBL/GenBank/DDBJ whole genome shotgun (WGS) entry which is preliminary data.</text>
</comment>
<dbReference type="InterPro" id="IPR052155">
    <property type="entry name" value="Biofilm_reg_signaling"/>
</dbReference>
<feature type="domain" description="EAL" evidence="2">
    <location>
        <begin position="334"/>
        <end position="543"/>
    </location>
</feature>
<dbReference type="Pfam" id="PF00563">
    <property type="entry name" value="EAL"/>
    <property type="match status" value="1"/>
</dbReference>
<dbReference type="SMART" id="SM00267">
    <property type="entry name" value="GGDEF"/>
    <property type="match status" value="1"/>
</dbReference>
<evidence type="ECO:0000256" key="1">
    <source>
        <dbReference type="SAM" id="MobiDB-lite"/>
    </source>
</evidence>
<dbReference type="PANTHER" id="PTHR44757:SF2">
    <property type="entry name" value="BIOFILM ARCHITECTURE MAINTENANCE PROTEIN MBAA"/>
    <property type="match status" value="1"/>
</dbReference>